<protein>
    <submittedName>
        <fullName evidence="3">Uncharacterized protein</fullName>
    </submittedName>
</protein>
<proteinExistence type="predicted"/>
<gene>
    <name evidence="3" type="ORF">BLNAU_20613</name>
</gene>
<evidence type="ECO:0000313" key="3">
    <source>
        <dbReference type="EMBL" id="KAK2944465.1"/>
    </source>
</evidence>
<organism evidence="3 4">
    <name type="scientific">Blattamonas nauphoetae</name>
    <dbReference type="NCBI Taxonomy" id="2049346"/>
    <lineage>
        <taxon>Eukaryota</taxon>
        <taxon>Metamonada</taxon>
        <taxon>Preaxostyla</taxon>
        <taxon>Oxymonadida</taxon>
        <taxon>Blattamonas</taxon>
    </lineage>
</organism>
<dbReference type="Proteomes" id="UP001281761">
    <property type="component" value="Unassembled WGS sequence"/>
</dbReference>
<accession>A0ABQ9WY66</accession>
<keyword evidence="2" id="KW-0472">Membrane</keyword>
<feature type="region of interest" description="Disordered" evidence="1">
    <location>
        <begin position="480"/>
        <end position="499"/>
    </location>
</feature>
<evidence type="ECO:0000256" key="2">
    <source>
        <dbReference type="SAM" id="Phobius"/>
    </source>
</evidence>
<evidence type="ECO:0000256" key="1">
    <source>
        <dbReference type="SAM" id="MobiDB-lite"/>
    </source>
</evidence>
<feature type="compositionally biased region" description="Basic and acidic residues" evidence="1">
    <location>
        <begin position="529"/>
        <end position="539"/>
    </location>
</feature>
<feature type="region of interest" description="Disordered" evidence="1">
    <location>
        <begin position="508"/>
        <end position="561"/>
    </location>
</feature>
<name>A0ABQ9WY66_9EUKA</name>
<keyword evidence="2" id="KW-0812">Transmembrane</keyword>
<dbReference type="EMBL" id="JARBJD010000297">
    <property type="protein sequence ID" value="KAK2944465.1"/>
    <property type="molecule type" value="Genomic_DNA"/>
</dbReference>
<feature type="transmembrane region" description="Helical" evidence="2">
    <location>
        <begin position="60"/>
        <end position="83"/>
    </location>
</feature>
<keyword evidence="4" id="KW-1185">Reference proteome</keyword>
<feature type="compositionally biased region" description="Polar residues" evidence="1">
    <location>
        <begin position="549"/>
        <end position="560"/>
    </location>
</feature>
<reference evidence="3 4" key="1">
    <citation type="journal article" date="2022" name="bioRxiv">
        <title>Genomics of Preaxostyla Flagellates Illuminates Evolutionary Transitions and the Path Towards Mitochondrial Loss.</title>
        <authorList>
            <person name="Novak L.V.F."/>
            <person name="Treitli S.C."/>
            <person name="Pyrih J."/>
            <person name="Halakuc P."/>
            <person name="Pipaliya S.V."/>
            <person name="Vacek V."/>
            <person name="Brzon O."/>
            <person name="Soukal P."/>
            <person name="Eme L."/>
            <person name="Dacks J.B."/>
            <person name="Karnkowska A."/>
            <person name="Elias M."/>
            <person name="Hampl V."/>
        </authorList>
    </citation>
    <scope>NUCLEOTIDE SEQUENCE [LARGE SCALE GENOMIC DNA]</scope>
    <source>
        <strain evidence="3">NAU3</strain>
        <tissue evidence="3">Gut</tissue>
    </source>
</reference>
<comment type="caution">
    <text evidence="3">The sequence shown here is derived from an EMBL/GenBank/DDBJ whole genome shotgun (WGS) entry which is preliminary data.</text>
</comment>
<evidence type="ECO:0000313" key="4">
    <source>
        <dbReference type="Proteomes" id="UP001281761"/>
    </source>
</evidence>
<sequence length="736" mass="82189">MVVNITARTQQDLERLTWRNANRFISCQKSESSSANSKSAKRSKIREIGLFIWHKELSNAIVRILLVVVNLSALSVLVVTGYVPPSKYAVEVMTNDKQEQSNKHATTEHSANDVHAKTVAIIDDLPDKLVVPPHPMQPEEADIICDWMRDFIMACPSPPSAKSRPSHSDHDCSGILSLIGQAEKQNNTKPEHSNHSLSSQTSWTEIDKVPTPKPVDLILPHQQHPPGKEDARKGEKWYRPFQRELTAGLMPFNPAAEWLPTAPSTLSLSGQPEGRGSCSLHAIFASSFDREGANLIANSLFDVSTSVLLDRIVKGLKVKTKLEQTRECTDFQSKESSHAMKMEELIEHDSAFNGSPLHRSSLPDIFNVWRECFAHDFNYILPIPDIQMESLSTLQWILFFDALLLKTTDQLVTTAINKVRLLGQHASIVELNSLTLAHPANDRIYHTLFFPIVFVHSEPLPPHATFAAFTSKIILRESKKSTRRAVEEPSDGCERCRSEDTGCSLASSLSIHSDDNQTGDHLPNNDAVVPHDDPLHRPEGDEDEGRLSLRSTHPPSSRYTSCEHHVASGHCAETEESHHLQQLALLRTRNAARPRTHSNQRTFAIRCNDRTDFTFNMNAMYLPFVLARLWKESALIIISTCLTEIAPLRFDITHRPERVSAADDAHPETLQCGQSSRLDKLGTRQGSCEIGVSVDVGSQTRLVASQPDQPATSIGRKFTKIHPFGCNINRDASNQR</sequence>
<keyword evidence="2" id="KW-1133">Transmembrane helix</keyword>